<evidence type="ECO:0000259" key="4">
    <source>
        <dbReference type="PROSITE" id="PS01124"/>
    </source>
</evidence>
<dbReference type="PRINTS" id="PR00032">
    <property type="entry name" value="HTHARAC"/>
</dbReference>
<dbReference type="InterPro" id="IPR037923">
    <property type="entry name" value="HTH-like"/>
</dbReference>
<dbReference type="InterPro" id="IPR018062">
    <property type="entry name" value="HTH_AraC-typ_CS"/>
</dbReference>
<dbReference type="SUPFAM" id="SSF46689">
    <property type="entry name" value="Homeodomain-like"/>
    <property type="match status" value="2"/>
</dbReference>
<evidence type="ECO:0000313" key="5">
    <source>
        <dbReference type="EMBL" id="QHI69392.1"/>
    </source>
</evidence>
<evidence type="ECO:0000313" key="6">
    <source>
        <dbReference type="Proteomes" id="UP000464954"/>
    </source>
</evidence>
<dbReference type="PROSITE" id="PS01124">
    <property type="entry name" value="HTH_ARAC_FAMILY_2"/>
    <property type="match status" value="1"/>
</dbReference>
<dbReference type="KEGG" id="taer:GT409_07980"/>
<keyword evidence="6" id="KW-1185">Reference proteome</keyword>
<dbReference type="InterPro" id="IPR009057">
    <property type="entry name" value="Homeodomain-like_sf"/>
</dbReference>
<dbReference type="Gene3D" id="1.10.10.60">
    <property type="entry name" value="Homeodomain-like"/>
    <property type="match status" value="2"/>
</dbReference>
<dbReference type="Proteomes" id="UP000464954">
    <property type="component" value="Chromosome"/>
</dbReference>
<dbReference type="PROSITE" id="PS00041">
    <property type="entry name" value="HTH_ARAC_FAMILY_1"/>
    <property type="match status" value="1"/>
</dbReference>
<accession>A0A6P1M5T1</accession>
<protein>
    <submittedName>
        <fullName evidence="5">AraC family transcriptional regulator</fullName>
    </submittedName>
</protein>
<sequence length="308" mass="35654">MKEIISYGHFRCTDLAPHKNRGMEITYVEKGMLEWMVEGTQEKVESGSIFFTLPWQVHGSLNPKEPDNQVWHILFHLKEDYPRPRKQFRFPENLGFSTKEMKTLSSVFSSSAQHCFSATPAMRQLMPELIGELQSSHDLRAAHSISLLRMVLVELKRIVTGEAVNTDNHNWSEKKVQSLLAQLSSNCDQQWTLREMAEHCGIQRTRLNTVFQKLTGSTPMEYLGRLRMERAKTLLRETDIKIIDIAFECGFSSSQYFANTFKNVTGMTPSQYRTHATGLTEAELKKWSNVDFRSDQEELQRIQRLTEN</sequence>
<evidence type="ECO:0000256" key="1">
    <source>
        <dbReference type="ARBA" id="ARBA00023015"/>
    </source>
</evidence>
<dbReference type="Gene3D" id="2.60.120.10">
    <property type="entry name" value="Jelly Rolls"/>
    <property type="match status" value="1"/>
</dbReference>
<dbReference type="InterPro" id="IPR020449">
    <property type="entry name" value="Tscrpt_reg_AraC-type_HTH"/>
</dbReference>
<evidence type="ECO:0000256" key="2">
    <source>
        <dbReference type="ARBA" id="ARBA00023125"/>
    </source>
</evidence>
<dbReference type="AlphaFoldDB" id="A0A6P1M5T1"/>
<dbReference type="Pfam" id="PF12833">
    <property type="entry name" value="HTH_18"/>
    <property type="match status" value="1"/>
</dbReference>
<keyword evidence="3" id="KW-0804">Transcription</keyword>
<proteinExistence type="predicted"/>
<dbReference type="InterPro" id="IPR018060">
    <property type="entry name" value="HTH_AraC"/>
</dbReference>
<keyword evidence="1" id="KW-0805">Transcription regulation</keyword>
<dbReference type="InterPro" id="IPR014710">
    <property type="entry name" value="RmlC-like_jellyroll"/>
</dbReference>
<dbReference type="GO" id="GO:0043565">
    <property type="term" value="F:sequence-specific DNA binding"/>
    <property type="evidence" value="ECO:0007669"/>
    <property type="project" value="InterPro"/>
</dbReference>
<feature type="domain" description="HTH araC/xylS-type" evidence="4">
    <location>
        <begin position="177"/>
        <end position="275"/>
    </location>
</feature>
<dbReference type="GO" id="GO:0003700">
    <property type="term" value="F:DNA-binding transcription factor activity"/>
    <property type="evidence" value="ECO:0007669"/>
    <property type="project" value="InterPro"/>
</dbReference>
<dbReference type="PANTHER" id="PTHR43280">
    <property type="entry name" value="ARAC-FAMILY TRANSCRIPTIONAL REGULATOR"/>
    <property type="match status" value="1"/>
</dbReference>
<dbReference type="SMART" id="SM00342">
    <property type="entry name" value="HTH_ARAC"/>
    <property type="match status" value="1"/>
</dbReference>
<gene>
    <name evidence="5" type="ORF">GT409_07980</name>
</gene>
<dbReference type="RefSeq" id="WP_160628574.1">
    <property type="nucleotide sequence ID" value="NZ_CP047593.1"/>
</dbReference>
<dbReference type="SUPFAM" id="SSF51215">
    <property type="entry name" value="Regulatory protein AraC"/>
    <property type="match status" value="1"/>
</dbReference>
<dbReference type="EMBL" id="CP047593">
    <property type="protein sequence ID" value="QHI69392.1"/>
    <property type="molecule type" value="Genomic_DNA"/>
</dbReference>
<keyword evidence="2" id="KW-0238">DNA-binding</keyword>
<dbReference type="PANTHER" id="PTHR43280:SF28">
    <property type="entry name" value="HTH-TYPE TRANSCRIPTIONAL ACTIVATOR RHAS"/>
    <property type="match status" value="1"/>
</dbReference>
<reference evidence="5 6" key="1">
    <citation type="submission" date="2020-01" db="EMBL/GenBank/DDBJ databases">
        <title>Ponticoccus aerotolerans gen. nov., sp. nov., an anaerobic bacterium and proposal of Ponticoccusceae fam. nov., Ponticoccusles ord. nov. and Ponticoccuse classis nov. in the phylum Kiritimatiellaeota.</title>
        <authorList>
            <person name="Zhou L.Y."/>
            <person name="Du Z.J."/>
        </authorList>
    </citation>
    <scope>NUCLEOTIDE SEQUENCE [LARGE SCALE GENOMIC DNA]</scope>
    <source>
        <strain evidence="5 6">S-5007</strain>
    </source>
</reference>
<name>A0A6P1M5T1_9BACT</name>
<evidence type="ECO:0000256" key="3">
    <source>
        <dbReference type="ARBA" id="ARBA00023163"/>
    </source>
</evidence>
<organism evidence="5 6">
    <name type="scientific">Tichowtungia aerotolerans</name>
    <dbReference type="NCBI Taxonomy" id="2697043"/>
    <lineage>
        <taxon>Bacteria</taxon>
        <taxon>Pseudomonadati</taxon>
        <taxon>Kiritimatiellota</taxon>
        <taxon>Tichowtungiia</taxon>
        <taxon>Tichowtungiales</taxon>
        <taxon>Tichowtungiaceae</taxon>
        <taxon>Tichowtungia</taxon>
    </lineage>
</organism>